<feature type="compositionally biased region" description="Polar residues" evidence="5">
    <location>
        <begin position="516"/>
        <end position="526"/>
    </location>
</feature>
<evidence type="ECO:0000256" key="5">
    <source>
        <dbReference type="SAM" id="MobiDB-lite"/>
    </source>
</evidence>
<gene>
    <name evidence="7" type="primary">CDC15</name>
    <name evidence="7" type="ORF">QC761_203030</name>
</gene>
<feature type="region of interest" description="Disordered" evidence="5">
    <location>
        <begin position="1490"/>
        <end position="1623"/>
    </location>
</feature>
<dbReference type="EMBL" id="JAFFGZ010000004">
    <property type="protein sequence ID" value="KAK4645606.1"/>
    <property type="molecule type" value="Genomic_DNA"/>
</dbReference>
<dbReference type="InterPro" id="IPR008271">
    <property type="entry name" value="Ser/Thr_kinase_AS"/>
</dbReference>
<dbReference type="Proteomes" id="UP001322138">
    <property type="component" value="Unassembled WGS sequence"/>
</dbReference>
<feature type="region of interest" description="Disordered" evidence="5">
    <location>
        <begin position="1394"/>
        <end position="1454"/>
    </location>
</feature>
<feature type="compositionally biased region" description="Basic and acidic residues" evidence="5">
    <location>
        <begin position="533"/>
        <end position="545"/>
    </location>
</feature>
<dbReference type="Pfam" id="PF00069">
    <property type="entry name" value="Pkinase"/>
    <property type="match status" value="1"/>
</dbReference>
<feature type="region of interest" description="Disordered" evidence="5">
    <location>
        <begin position="1"/>
        <end position="64"/>
    </location>
</feature>
<dbReference type="GeneID" id="87895510"/>
<dbReference type="InterPro" id="IPR000719">
    <property type="entry name" value="Prot_kinase_dom"/>
</dbReference>
<keyword evidence="8" id="KW-1185">Reference proteome</keyword>
<evidence type="ECO:0000313" key="7">
    <source>
        <dbReference type="EMBL" id="KAK4645606.1"/>
    </source>
</evidence>
<protein>
    <recommendedName>
        <fullName evidence="1">non-specific serine/threonine protein kinase</fullName>
        <ecNumber evidence="1">2.7.11.1</ecNumber>
    </recommendedName>
</protein>
<organism evidence="7 8">
    <name type="scientific">Podospora bellae-mahoneyi</name>
    <dbReference type="NCBI Taxonomy" id="2093777"/>
    <lineage>
        <taxon>Eukaryota</taxon>
        <taxon>Fungi</taxon>
        <taxon>Dikarya</taxon>
        <taxon>Ascomycota</taxon>
        <taxon>Pezizomycotina</taxon>
        <taxon>Sordariomycetes</taxon>
        <taxon>Sordariomycetidae</taxon>
        <taxon>Sordariales</taxon>
        <taxon>Podosporaceae</taxon>
        <taxon>Podospora</taxon>
    </lineage>
</organism>
<feature type="compositionally biased region" description="Basic and acidic residues" evidence="5">
    <location>
        <begin position="52"/>
        <end position="64"/>
    </location>
</feature>
<evidence type="ECO:0000259" key="6">
    <source>
        <dbReference type="PROSITE" id="PS50011"/>
    </source>
</evidence>
<reference evidence="7 8" key="1">
    <citation type="journal article" date="2023" name="bioRxiv">
        <title>High-quality genome assemblies of four members of thePodospora anserinaspecies complex.</title>
        <authorList>
            <person name="Ament-Velasquez S.L."/>
            <person name="Vogan A.A."/>
            <person name="Wallerman O."/>
            <person name="Hartmann F."/>
            <person name="Gautier V."/>
            <person name="Silar P."/>
            <person name="Giraud T."/>
            <person name="Johannesson H."/>
        </authorList>
    </citation>
    <scope>NUCLEOTIDE SEQUENCE [LARGE SCALE GENOMIC DNA]</scope>
    <source>
        <strain evidence="7 8">CBS 112042</strain>
    </source>
</reference>
<dbReference type="PROSITE" id="PS00107">
    <property type="entry name" value="PROTEIN_KINASE_ATP"/>
    <property type="match status" value="1"/>
</dbReference>
<feature type="region of interest" description="Disordered" evidence="5">
    <location>
        <begin position="1295"/>
        <end position="1345"/>
    </location>
</feature>
<feature type="compositionally biased region" description="Low complexity" evidence="5">
    <location>
        <begin position="1490"/>
        <end position="1500"/>
    </location>
</feature>
<dbReference type="InterPro" id="IPR017441">
    <property type="entry name" value="Protein_kinase_ATP_BS"/>
</dbReference>
<feature type="domain" description="Protein kinase" evidence="6">
    <location>
        <begin position="72"/>
        <end position="325"/>
    </location>
</feature>
<name>A0ABR0FPF5_9PEZI</name>
<feature type="compositionally biased region" description="Low complexity" evidence="5">
    <location>
        <begin position="1564"/>
        <end position="1585"/>
    </location>
</feature>
<dbReference type="PANTHER" id="PTHR48012:SF26">
    <property type="entry name" value="SERINE_THREONINE-PROTEIN KINASE DDB_G0283821-RELATED"/>
    <property type="match status" value="1"/>
</dbReference>
<dbReference type="CDD" id="cd06627">
    <property type="entry name" value="STKc_Cdc7_like"/>
    <property type="match status" value="1"/>
</dbReference>
<dbReference type="EC" id="2.7.11.1" evidence="1"/>
<proteinExistence type="predicted"/>
<evidence type="ECO:0000313" key="8">
    <source>
        <dbReference type="Proteomes" id="UP001322138"/>
    </source>
</evidence>
<evidence type="ECO:0000256" key="3">
    <source>
        <dbReference type="ARBA" id="ARBA00022840"/>
    </source>
</evidence>
<dbReference type="InterPro" id="IPR016024">
    <property type="entry name" value="ARM-type_fold"/>
</dbReference>
<accession>A0ABR0FPF5</accession>
<dbReference type="InterPro" id="IPR011009">
    <property type="entry name" value="Kinase-like_dom_sf"/>
</dbReference>
<feature type="region of interest" description="Disordered" evidence="5">
    <location>
        <begin position="393"/>
        <end position="415"/>
    </location>
</feature>
<dbReference type="Gene3D" id="1.10.510.10">
    <property type="entry name" value="Transferase(Phosphotransferase) domain 1"/>
    <property type="match status" value="1"/>
</dbReference>
<dbReference type="Gene3D" id="1.25.10.10">
    <property type="entry name" value="Leucine-rich Repeat Variant"/>
    <property type="match status" value="2"/>
</dbReference>
<dbReference type="SUPFAM" id="SSF56112">
    <property type="entry name" value="Protein kinase-like (PK-like)"/>
    <property type="match status" value="1"/>
</dbReference>
<dbReference type="PROSITE" id="PS50011">
    <property type="entry name" value="PROTEIN_KINASE_DOM"/>
    <property type="match status" value="1"/>
</dbReference>
<dbReference type="InterPro" id="IPR050629">
    <property type="entry name" value="STE20/SPS1-PAK"/>
</dbReference>
<evidence type="ECO:0000256" key="2">
    <source>
        <dbReference type="ARBA" id="ARBA00022741"/>
    </source>
</evidence>
<dbReference type="InterPro" id="IPR011989">
    <property type="entry name" value="ARM-like"/>
</dbReference>
<feature type="compositionally biased region" description="Basic and acidic residues" evidence="5">
    <location>
        <begin position="1540"/>
        <end position="1558"/>
    </location>
</feature>
<feature type="compositionally biased region" description="Polar residues" evidence="5">
    <location>
        <begin position="1595"/>
        <end position="1605"/>
    </location>
</feature>
<feature type="compositionally biased region" description="Polar residues" evidence="5">
    <location>
        <begin position="684"/>
        <end position="694"/>
    </location>
</feature>
<feature type="region of interest" description="Disordered" evidence="5">
    <location>
        <begin position="575"/>
        <end position="707"/>
    </location>
</feature>
<feature type="compositionally biased region" description="Basic and acidic residues" evidence="5">
    <location>
        <begin position="1438"/>
        <end position="1453"/>
    </location>
</feature>
<feature type="compositionally biased region" description="Basic residues" evidence="5">
    <location>
        <begin position="1412"/>
        <end position="1421"/>
    </location>
</feature>
<feature type="compositionally biased region" description="Low complexity" evidence="5">
    <location>
        <begin position="1514"/>
        <end position="1539"/>
    </location>
</feature>
<keyword evidence="3 4" id="KW-0067">ATP-binding</keyword>
<dbReference type="SUPFAM" id="SSF48371">
    <property type="entry name" value="ARM repeat"/>
    <property type="match status" value="1"/>
</dbReference>
<dbReference type="RefSeq" id="XP_062734582.1">
    <property type="nucleotide sequence ID" value="XM_062876028.1"/>
</dbReference>
<feature type="binding site" evidence="4">
    <location>
        <position position="101"/>
    </location>
    <ligand>
        <name>ATP</name>
        <dbReference type="ChEBI" id="CHEBI:30616"/>
    </ligand>
</feature>
<dbReference type="PROSITE" id="PS00108">
    <property type="entry name" value="PROTEIN_KINASE_ST"/>
    <property type="match status" value="1"/>
</dbReference>
<feature type="compositionally biased region" description="Low complexity" evidence="5">
    <location>
        <begin position="1331"/>
        <end position="1345"/>
    </location>
</feature>
<evidence type="ECO:0000256" key="4">
    <source>
        <dbReference type="PROSITE-ProRule" id="PRU10141"/>
    </source>
</evidence>
<keyword evidence="7" id="KW-0418">Kinase</keyword>
<dbReference type="SMART" id="SM00220">
    <property type="entry name" value="S_TKc"/>
    <property type="match status" value="1"/>
</dbReference>
<dbReference type="PANTHER" id="PTHR48012">
    <property type="entry name" value="STERILE20-LIKE KINASE, ISOFORM B-RELATED"/>
    <property type="match status" value="1"/>
</dbReference>
<dbReference type="GO" id="GO:0004674">
    <property type="term" value="F:protein serine/threonine kinase activity"/>
    <property type="evidence" value="ECO:0007669"/>
    <property type="project" value="UniProtKB-EC"/>
</dbReference>
<feature type="compositionally biased region" description="Polar residues" evidence="5">
    <location>
        <begin position="602"/>
        <end position="617"/>
    </location>
</feature>
<feature type="compositionally biased region" description="Basic and acidic residues" evidence="5">
    <location>
        <begin position="1614"/>
        <end position="1623"/>
    </location>
</feature>
<keyword evidence="7" id="KW-0808">Transferase</keyword>
<feature type="region of interest" description="Disordered" evidence="5">
    <location>
        <begin position="482"/>
        <end position="545"/>
    </location>
</feature>
<evidence type="ECO:0000256" key="1">
    <source>
        <dbReference type="ARBA" id="ARBA00012513"/>
    </source>
</evidence>
<feature type="compositionally biased region" description="Pro residues" evidence="5">
    <location>
        <begin position="1"/>
        <end position="11"/>
    </location>
</feature>
<keyword evidence="2 4" id="KW-0547">Nucleotide-binding</keyword>
<sequence length="1623" mass="176858">MAPPPPPPPPIGTSGSDRAAAAYHQGGGNGGKLQQQQQQQAVVGSSKTPGTPRREQSYRLEKPVQDPGLKDYRLGDCIGKGAFGSVYKAFNWGTGEAVAVKQIKLVDVPKSELRMVEVEIDLLKNLNHPNIVKYVGFVKTAECLNIILEYCENGSLHSICKAYGKFPENLVGVYMAQVLQGLQYLHDQGVIHRDIKGANILTTKDGTVKLADFGVSTSQFMTGNDKEAQVVGTPYWMAPEIIQLSGATSASDIWSVGCTVIELLQGKPPYHNLAAMPALFAIVNDDHPPLPEGVSPVARDFLMACFQKDPNLRVTAKKLMKHPWIIGCRRTDAPVSRPPANFNQAVEEVKQWNKALRSSEHNMRVSIGSDQSNGPISQRPNLATNIRGPLTLVTKQRPTPDAFRSPEVPDDDNWDNDFASAISPTALHLPHIKGQDNFGGLLSSDRLKAFASIDSHQDSENWDDNFEGELLTIKGPKHWSESFDAQEQTIRPRPKKSSDRLSEKHRRQRSRDSRVSKSPTKQQLLGNNGKFELPPRPDLLYREQSGDNDYSDLFADNEGVFDRRLGVVKEAPQLFHPSDLTSPPPRSATQHQQPPLGASIRRPNSSRPPATTGSSLQPPEPPVRRTRSQVEITKFAEDEQDEDFSDIFGVVPGTDNATSFLKNEATAEESDRGSEDGQQQQQQLVLSKLSNSSWLGDDDGDEDDPFAMMEEPGWMDEMDLAANIARDRHARMAEKVESLVKSLSKMRQVEDEEVLGELAEDLLAYLWEGGEEVKGLIMGAHGLLPILEILEGCGVKSRGGMVLGLLRIVNAIILDDVELQENLCFVGGIPIVTKFAARQYSNEIRLEAAAFVRQMYQTSTLTLQMFVSAGGLNVLVEFLDEDYETSQDLVLIGVNGIWNVFELQGPTPKNDFCRIFSRSKILDPLAAILHKVLDEERGDELSELVEGRIVGIFYLFSQAEAYVKEVVAERQVLKTVLKDLRRMTPAHQITMLKFIKNMSQCSAVLDALHSADAIDFLIDVLSLSMKKGQKHFREISNQVLNTMFNLCRLSKERQEYAASNGIIPLLLKIMKTDRPPKEFVLPILCDMAHSGSKGRRYLWQNHGLEFYVTLLADQYWQVTALDAIHVWLQEETAKVESHLMDGMFMTAIVSCFNPAKANAFDPNLLEPLLKVLRLSPAVAASLAKAEMYAGIAQKLGHKKAVVRLNLLRLVRNIMDGCEAHNLSMSSNNSSNTGKHLRALFDDIQGLADKDPAVLVRNLAGELVRAHFGNDLQHEALALSGLGLGNSVQGSMGGSVGGAGVGAGRSRSGPRRNTSYTPPGGLHLSGGGGGPHTPTGHRASQSSSSAAAYIEVANSTPKRTAVGLAQDREAALFRPRSREGAVVATSIPRRVSQDATAAGLAMSPSSGSGVKSRLPRTSHSHFTRPSLSTAASMPITATRAERSDSSLSSREHVMGRLRSGSSISITGASQYSASPTSSSFLSAAGFNLVNPSSSNRPSSSSAAFGHQARRDSHSQSRSYFSQSARQDSSSSERFSQSARQDGADRLGERLERIERERDASGGSGSTSLSTGSSGTTATTATSGQSGNKVRRARAPSSISRMESVSDVNLPAGGRDGGDNKGRWP</sequence>
<comment type="caution">
    <text evidence="7">The sequence shown here is derived from an EMBL/GenBank/DDBJ whole genome shotgun (WGS) entry which is preliminary data.</text>
</comment>
<feature type="compositionally biased region" description="Acidic residues" evidence="5">
    <location>
        <begin position="696"/>
        <end position="705"/>
    </location>
</feature>